<comment type="caution">
    <text evidence="14">The sequence shown here is derived from an EMBL/GenBank/DDBJ whole genome shotgun (WGS) entry which is preliminary data.</text>
</comment>
<keyword evidence="8" id="KW-0862">Zinc</keyword>
<dbReference type="Proteomes" id="UP000235703">
    <property type="component" value="Unassembled WGS sequence"/>
</dbReference>
<dbReference type="GO" id="GO:0003887">
    <property type="term" value="F:DNA-directed DNA polymerase activity"/>
    <property type="evidence" value="ECO:0007669"/>
    <property type="project" value="UniProtKB-KW"/>
</dbReference>
<proteinExistence type="inferred from homology"/>
<feature type="compositionally biased region" description="Polar residues" evidence="12">
    <location>
        <begin position="720"/>
        <end position="732"/>
    </location>
</feature>
<feature type="compositionally biased region" description="Acidic residues" evidence="12">
    <location>
        <begin position="858"/>
        <end position="872"/>
    </location>
</feature>
<dbReference type="NCBIfam" id="TIGR02397">
    <property type="entry name" value="dnaX_nterm"/>
    <property type="match status" value="1"/>
</dbReference>
<evidence type="ECO:0000313" key="15">
    <source>
        <dbReference type="Proteomes" id="UP000235703"/>
    </source>
</evidence>
<feature type="compositionally biased region" description="Basic and acidic residues" evidence="12">
    <location>
        <begin position="748"/>
        <end position="761"/>
    </location>
</feature>
<evidence type="ECO:0000256" key="11">
    <source>
        <dbReference type="ARBA" id="ARBA00049244"/>
    </source>
</evidence>
<feature type="domain" description="AAA+ ATPase" evidence="13">
    <location>
        <begin position="46"/>
        <end position="190"/>
    </location>
</feature>
<feature type="compositionally biased region" description="Polar residues" evidence="12">
    <location>
        <begin position="532"/>
        <end position="551"/>
    </location>
</feature>
<evidence type="ECO:0000259" key="13">
    <source>
        <dbReference type="SMART" id="SM00382"/>
    </source>
</evidence>
<feature type="compositionally biased region" description="Polar residues" evidence="12">
    <location>
        <begin position="782"/>
        <end position="792"/>
    </location>
</feature>
<keyword evidence="4" id="KW-0548">Nucleotidyltransferase</keyword>
<dbReference type="Gene3D" id="1.10.8.60">
    <property type="match status" value="1"/>
</dbReference>
<dbReference type="SUPFAM" id="SSF48019">
    <property type="entry name" value="post-AAA+ oligomerization domain-like"/>
    <property type="match status" value="1"/>
</dbReference>
<dbReference type="Pfam" id="PF22608">
    <property type="entry name" value="DNAX_ATPase_lid"/>
    <property type="match status" value="1"/>
</dbReference>
<dbReference type="OrthoDB" id="9810148at2"/>
<feature type="compositionally biased region" description="Low complexity" evidence="12">
    <location>
        <begin position="918"/>
        <end position="950"/>
    </location>
</feature>
<feature type="region of interest" description="Disordered" evidence="12">
    <location>
        <begin position="397"/>
        <end position="451"/>
    </location>
</feature>
<comment type="similarity">
    <text evidence="1">Belongs to the DnaX/STICHEL family.</text>
</comment>
<dbReference type="InterPro" id="IPR003593">
    <property type="entry name" value="AAA+_ATPase"/>
</dbReference>
<dbReference type="InterPro" id="IPR022754">
    <property type="entry name" value="DNA_pol_III_gamma-3"/>
</dbReference>
<evidence type="ECO:0000256" key="5">
    <source>
        <dbReference type="ARBA" id="ARBA00022705"/>
    </source>
</evidence>
<evidence type="ECO:0000313" key="14">
    <source>
        <dbReference type="EMBL" id="PMB98580.1"/>
    </source>
</evidence>
<dbReference type="Gene3D" id="1.20.272.10">
    <property type="match status" value="1"/>
</dbReference>
<feature type="compositionally biased region" description="Low complexity" evidence="12">
    <location>
        <begin position="832"/>
        <end position="854"/>
    </location>
</feature>
<dbReference type="InterPro" id="IPR012763">
    <property type="entry name" value="DNA_pol_III_sug/sutau_N"/>
</dbReference>
<dbReference type="GO" id="GO:0003677">
    <property type="term" value="F:DNA binding"/>
    <property type="evidence" value="ECO:0007669"/>
    <property type="project" value="InterPro"/>
</dbReference>
<feature type="region of interest" description="Disordered" evidence="12">
    <location>
        <begin position="464"/>
        <end position="609"/>
    </location>
</feature>
<dbReference type="PANTHER" id="PTHR11669">
    <property type="entry name" value="REPLICATION FACTOR C / DNA POLYMERASE III GAMMA-TAU SUBUNIT"/>
    <property type="match status" value="1"/>
</dbReference>
<evidence type="ECO:0000256" key="6">
    <source>
        <dbReference type="ARBA" id="ARBA00022723"/>
    </source>
</evidence>
<sequence>MSAVRSRVGDVSTALYRRYRPETFDEVIGQDHVVTPLMAAIANDRINHAYLFSGPRGCGKTTSARILARCLNCVEGPTAQPCGQCPSCRDLANDGPGSLDVVEIDAASHNGVDDARDLRERAVYAPARDRFKVFILDEAHMVTPQGFNALLKLVEEPPAHVKFVFATTEPEKVIGTIRSRTHHYPFRLVPPEVLTGYLEELCTRENVPVSKGVLPLVVRAGGGSVRDSLSVLDQLMAGAGPDGVDYHTAIALLGYTPDSLLGDIVDAFSAGDGAAVFRVVDRVIESGQDPRRFVEDLLERFRDLVVVGAAPEAAASFLPEVPSDRLERLVQQARSFGQAELSRAADLFNTGLSEMSGATSPRLQLELICARVLLPAAEKSRRSTLSRVERIERRIGMGATGTLPPGAVPAAVPEGTDNGPGAAEAGSTAGVAAQTESAQPAKPAPAPARSVDDDLDEFAAAAAAAESMLSDEPDAGQSAESAPAADPSSPEPTSAAPEATAPEPTAPAVPEAAATAARRAADSSAPAAADAGQQTGAQQPTESQQPAQLQPSARLEQAGPQSAPAAQTSQPGQVSQPSQTQGMQQPSQPQHASEPAQPPTPASGTGQPGAEIDAIRRAWLDILDALGRTAKLARAIVSNSAVPYGFTDGVFYLGFDNPGALNSFNRGNNAQKLSEALNDVLGIQARVEVGPATGNVPGGHSGSTPAANPGNPGGGAGGPQSSRGPEQQNTINRPRPTQEEIDSVVGPREADREPIDHERFWKSPGDTAVAESAADDAEEGQSLDQPAAQTPDSAGEKPNAEQSAPEPPANAGSRSTAEEPTADESTEERSAARQPAAEEPAAPQQHPARQAPIAHDVEEPDDGPEPPPEDDYYAGADFADPYEADTSAGSGAVDMPAVVVPPPAAIDDEPDSFGADSGDPGTTDAADSDAATTDAGAPDASAPSATGSASDSDDDLDFLGAYADPNIAFTTNDGPEAPLPKGEKPAESANPYASFAQRAQQNGNGSTPGHDANPGAAEQAAHTSGPADPADPGPAAGSGPAMAGAANGDGLEAQRQQTGAGRPDDGYEDFDPDTDMDITEAPDVGVPVVERILGGVVIKETDA</sequence>
<dbReference type="SMART" id="SM00382">
    <property type="entry name" value="AAA"/>
    <property type="match status" value="1"/>
</dbReference>
<dbReference type="EC" id="2.7.7.7" evidence="2"/>
<dbReference type="GO" id="GO:0005524">
    <property type="term" value="F:ATP binding"/>
    <property type="evidence" value="ECO:0007669"/>
    <property type="project" value="UniProtKB-KW"/>
</dbReference>
<dbReference type="GO" id="GO:0009360">
    <property type="term" value="C:DNA polymerase III complex"/>
    <property type="evidence" value="ECO:0007669"/>
    <property type="project" value="InterPro"/>
</dbReference>
<feature type="compositionally biased region" description="Low complexity" evidence="12">
    <location>
        <begin position="400"/>
        <end position="441"/>
    </location>
</feature>
<evidence type="ECO:0000256" key="10">
    <source>
        <dbReference type="ARBA" id="ARBA00022932"/>
    </source>
</evidence>
<keyword evidence="7" id="KW-0547">Nucleotide-binding</keyword>
<evidence type="ECO:0000256" key="12">
    <source>
        <dbReference type="SAM" id="MobiDB-lite"/>
    </source>
</evidence>
<evidence type="ECO:0000256" key="8">
    <source>
        <dbReference type="ARBA" id="ARBA00022833"/>
    </source>
</evidence>
<organism evidence="14 15">
    <name type="scientific">Brevibacterium luteolum</name>
    <dbReference type="NCBI Taxonomy" id="199591"/>
    <lineage>
        <taxon>Bacteria</taxon>
        <taxon>Bacillati</taxon>
        <taxon>Actinomycetota</taxon>
        <taxon>Actinomycetes</taxon>
        <taxon>Micrococcales</taxon>
        <taxon>Brevibacteriaceae</taxon>
        <taxon>Brevibacterium</taxon>
    </lineage>
</organism>
<dbReference type="EMBL" id="PNFZ01000002">
    <property type="protein sequence ID" value="PMB98580.1"/>
    <property type="molecule type" value="Genomic_DNA"/>
</dbReference>
<evidence type="ECO:0000256" key="7">
    <source>
        <dbReference type="ARBA" id="ARBA00022741"/>
    </source>
</evidence>
<keyword evidence="5" id="KW-0235">DNA replication</keyword>
<keyword evidence="9" id="KW-0067">ATP-binding</keyword>
<feature type="compositionally biased region" description="Low complexity" evidence="12">
    <location>
        <begin position="478"/>
        <end position="531"/>
    </location>
</feature>
<feature type="compositionally biased region" description="Acidic residues" evidence="12">
    <location>
        <begin position="1066"/>
        <end position="1080"/>
    </location>
</feature>
<feature type="compositionally biased region" description="Low complexity" evidence="12">
    <location>
        <begin position="1024"/>
        <end position="1046"/>
    </location>
</feature>
<dbReference type="AlphaFoldDB" id="A0A2N6PIR8"/>
<dbReference type="GO" id="GO:0046872">
    <property type="term" value="F:metal ion binding"/>
    <property type="evidence" value="ECO:0007669"/>
    <property type="project" value="UniProtKB-KW"/>
</dbReference>
<dbReference type="PANTHER" id="PTHR11669:SF0">
    <property type="entry name" value="PROTEIN STICHEL-LIKE 2"/>
    <property type="match status" value="1"/>
</dbReference>
<dbReference type="Gene3D" id="3.40.50.300">
    <property type="entry name" value="P-loop containing nucleotide triphosphate hydrolases"/>
    <property type="match status" value="1"/>
</dbReference>
<keyword evidence="3" id="KW-0808">Transferase</keyword>
<dbReference type="NCBIfam" id="NF005846">
    <property type="entry name" value="PRK07764.1-6"/>
    <property type="match status" value="1"/>
</dbReference>
<dbReference type="CDD" id="cd18137">
    <property type="entry name" value="HLD_clamp_pol_III_gamma_tau"/>
    <property type="match status" value="1"/>
</dbReference>
<dbReference type="FunFam" id="3.40.50.300:FF:000014">
    <property type="entry name" value="DNA polymerase III subunit gamma/tau"/>
    <property type="match status" value="1"/>
</dbReference>
<dbReference type="Pfam" id="PF12169">
    <property type="entry name" value="DNA_pol3_gamma3"/>
    <property type="match status" value="1"/>
</dbReference>
<dbReference type="GO" id="GO:0006261">
    <property type="term" value="P:DNA-templated DNA replication"/>
    <property type="evidence" value="ECO:0007669"/>
    <property type="project" value="TreeGrafter"/>
</dbReference>
<feature type="compositionally biased region" description="Low complexity" evidence="12">
    <location>
        <begin position="573"/>
        <end position="590"/>
    </location>
</feature>
<reference evidence="14 15" key="1">
    <citation type="submission" date="2017-09" db="EMBL/GenBank/DDBJ databases">
        <title>Bacterial strain isolated from the female urinary microbiota.</title>
        <authorList>
            <person name="Thomas-White K."/>
            <person name="Kumar N."/>
            <person name="Forster S."/>
            <person name="Putonti C."/>
            <person name="Lawley T."/>
            <person name="Wolfe A.J."/>
        </authorList>
    </citation>
    <scope>NUCLEOTIDE SEQUENCE [LARGE SCALE GENOMIC DNA]</scope>
    <source>
        <strain evidence="14 15">UMB0680</strain>
    </source>
</reference>
<name>A0A2N6PIR8_9MICO</name>
<feature type="region of interest" description="Disordered" evidence="12">
    <location>
        <begin position="691"/>
        <end position="1083"/>
    </location>
</feature>
<gene>
    <name evidence="14" type="ORF">CJ198_04410</name>
</gene>
<keyword evidence="6" id="KW-0479">Metal-binding</keyword>
<keyword evidence="10" id="KW-0239">DNA-directed DNA polymerase</keyword>
<dbReference type="InterPro" id="IPR027417">
    <property type="entry name" value="P-loop_NTPase"/>
</dbReference>
<dbReference type="Pfam" id="PF13177">
    <property type="entry name" value="DNA_pol3_delta2"/>
    <property type="match status" value="1"/>
</dbReference>
<dbReference type="InterPro" id="IPR045085">
    <property type="entry name" value="HLD_clamp_pol_III_gamma_tau"/>
</dbReference>
<dbReference type="CDD" id="cd00009">
    <property type="entry name" value="AAA"/>
    <property type="match status" value="1"/>
</dbReference>
<evidence type="ECO:0000256" key="2">
    <source>
        <dbReference type="ARBA" id="ARBA00012417"/>
    </source>
</evidence>
<keyword evidence="15" id="KW-1185">Reference proteome</keyword>
<dbReference type="SUPFAM" id="SSF52540">
    <property type="entry name" value="P-loop containing nucleoside triphosphate hydrolases"/>
    <property type="match status" value="1"/>
</dbReference>
<comment type="catalytic activity">
    <reaction evidence="11">
        <text>DNA(n) + a 2'-deoxyribonucleoside 5'-triphosphate = DNA(n+1) + diphosphate</text>
        <dbReference type="Rhea" id="RHEA:22508"/>
        <dbReference type="Rhea" id="RHEA-COMP:17339"/>
        <dbReference type="Rhea" id="RHEA-COMP:17340"/>
        <dbReference type="ChEBI" id="CHEBI:33019"/>
        <dbReference type="ChEBI" id="CHEBI:61560"/>
        <dbReference type="ChEBI" id="CHEBI:173112"/>
        <dbReference type="EC" id="2.7.7.7"/>
    </reaction>
</comment>
<accession>A0A2N6PIR8</accession>
<feature type="compositionally biased region" description="Polar residues" evidence="12">
    <location>
        <begin position="997"/>
        <end position="1007"/>
    </location>
</feature>
<dbReference type="InterPro" id="IPR050238">
    <property type="entry name" value="DNA_Rep/Repair_Clamp_Loader"/>
</dbReference>
<protein>
    <recommendedName>
        <fullName evidence="2">DNA-directed DNA polymerase</fullName>
        <ecNumber evidence="2">2.7.7.7</ecNumber>
    </recommendedName>
</protein>
<evidence type="ECO:0000256" key="1">
    <source>
        <dbReference type="ARBA" id="ARBA00006360"/>
    </source>
</evidence>
<evidence type="ECO:0000256" key="9">
    <source>
        <dbReference type="ARBA" id="ARBA00022840"/>
    </source>
</evidence>
<evidence type="ECO:0000256" key="3">
    <source>
        <dbReference type="ARBA" id="ARBA00022679"/>
    </source>
</evidence>
<evidence type="ECO:0000256" key="4">
    <source>
        <dbReference type="ARBA" id="ARBA00022695"/>
    </source>
</evidence>
<dbReference type="InterPro" id="IPR008921">
    <property type="entry name" value="DNA_pol3_clamp-load_cplx_C"/>
</dbReference>